<accession>A0A6B0U3V8</accession>
<name>A0A6B0U3V8_IXORI</name>
<organism evidence="2">
    <name type="scientific">Ixodes ricinus</name>
    <name type="common">Common tick</name>
    <name type="synonym">Acarus ricinus</name>
    <dbReference type="NCBI Taxonomy" id="34613"/>
    <lineage>
        <taxon>Eukaryota</taxon>
        <taxon>Metazoa</taxon>
        <taxon>Ecdysozoa</taxon>
        <taxon>Arthropoda</taxon>
        <taxon>Chelicerata</taxon>
        <taxon>Arachnida</taxon>
        <taxon>Acari</taxon>
        <taxon>Parasitiformes</taxon>
        <taxon>Ixodida</taxon>
        <taxon>Ixodoidea</taxon>
        <taxon>Ixodidae</taxon>
        <taxon>Ixodinae</taxon>
        <taxon>Ixodes</taxon>
    </lineage>
</organism>
<evidence type="ECO:0000313" key="2">
    <source>
        <dbReference type="EMBL" id="MXU83225.1"/>
    </source>
</evidence>
<keyword evidence="1" id="KW-0812">Transmembrane</keyword>
<evidence type="ECO:0000256" key="1">
    <source>
        <dbReference type="SAM" id="Phobius"/>
    </source>
</evidence>
<sequence length="74" mass="8201">MVVGAAIFFKTVLVLALANLSSRILLGEVQRLFAYARYFREIAHAKIAHAKRKTWFAFGACAAATTLFFAHAKL</sequence>
<protein>
    <submittedName>
        <fullName evidence="2">Uncharacterized protein</fullName>
    </submittedName>
</protein>
<proteinExistence type="predicted"/>
<keyword evidence="1" id="KW-1133">Transmembrane helix</keyword>
<reference evidence="2" key="1">
    <citation type="submission" date="2019-12" db="EMBL/GenBank/DDBJ databases">
        <title>An insight into the sialome of adult female Ixodes ricinus ticks feeding for 6 days.</title>
        <authorList>
            <person name="Perner J."/>
            <person name="Ribeiro J.M.C."/>
        </authorList>
    </citation>
    <scope>NUCLEOTIDE SEQUENCE</scope>
    <source>
        <strain evidence="2">Semi-engorged</strain>
        <tissue evidence="2">Salivary glands</tissue>
    </source>
</reference>
<dbReference type="EMBL" id="GIFC01001142">
    <property type="protein sequence ID" value="MXU83225.1"/>
    <property type="molecule type" value="Transcribed_RNA"/>
</dbReference>
<dbReference type="AlphaFoldDB" id="A0A6B0U3V8"/>
<feature type="transmembrane region" description="Helical" evidence="1">
    <location>
        <begin position="6"/>
        <end position="26"/>
    </location>
</feature>
<keyword evidence="1" id="KW-0472">Membrane</keyword>
<feature type="transmembrane region" description="Helical" evidence="1">
    <location>
        <begin position="54"/>
        <end position="72"/>
    </location>
</feature>